<keyword evidence="1" id="KW-0449">Lipoprotein</keyword>
<protein>
    <submittedName>
        <fullName evidence="1">Outer membrane lipoprotein SlyB</fullName>
    </submittedName>
</protein>
<dbReference type="AlphaFoldDB" id="A0A1H8M7P9"/>
<dbReference type="RefSeq" id="WP_074748100.1">
    <property type="nucleotide sequence ID" value="NZ_FOCT01000012.1"/>
</dbReference>
<dbReference type="EMBL" id="FOCT01000012">
    <property type="protein sequence ID" value="SEO13355.1"/>
    <property type="molecule type" value="Genomic_DNA"/>
</dbReference>
<sequence length="152" mass="15231">MKQHILAITFLCSCGVLLNGCVAGQGGGDYARGEARQEQSVRTGVVESVREVRLEGTRSGIGTVAGGVAGGIGGAQIAHGWLGALGALAGAVGGGLLGQVAEEGVTGRKGVEITVRLDNGSLVAITQAADEEFRPGERVRILSGGGVSRVTH</sequence>
<dbReference type="Proteomes" id="UP000183898">
    <property type="component" value="Unassembled WGS sequence"/>
</dbReference>
<proteinExistence type="predicted"/>
<reference evidence="1 2" key="1">
    <citation type="submission" date="2016-10" db="EMBL/GenBank/DDBJ databases">
        <authorList>
            <person name="de Groot N.N."/>
        </authorList>
    </citation>
    <scope>NUCLEOTIDE SEQUENCE [LARGE SCALE GENOMIC DNA]</scope>
    <source>
        <strain evidence="1 2">Nl18</strain>
    </source>
</reference>
<evidence type="ECO:0000313" key="2">
    <source>
        <dbReference type="Proteomes" id="UP000183898"/>
    </source>
</evidence>
<name>A0A1H8M7P9_9PROT</name>
<evidence type="ECO:0000313" key="1">
    <source>
        <dbReference type="EMBL" id="SEO13355.1"/>
    </source>
</evidence>
<accession>A0A1H8M7P9</accession>
<gene>
    <name evidence="1" type="ORF">SAMN05216404_11232</name>
</gene>
<organism evidence="1 2">
    <name type="scientific">Nitrosospira multiformis</name>
    <dbReference type="NCBI Taxonomy" id="1231"/>
    <lineage>
        <taxon>Bacteria</taxon>
        <taxon>Pseudomonadati</taxon>
        <taxon>Pseudomonadota</taxon>
        <taxon>Betaproteobacteria</taxon>
        <taxon>Nitrosomonadales</taxon>
        <taxon>Nitrosomonadaceae</taxon>
        <taxon>Nitrosospira</taxon>
    </lineage>
</organism>